<protein>
    <submittedName>
        <fullName evidence="1">Uncharacterized protein</fullName>
    </submittedName>
</protein>
<name>A0A0E9R3A2_ANGAN</name>
<accession>A0A0E9R3A2</accession>
<organism evidence="1">
    <name type="scientific">Anguilla anguilla</name>
    <name type="common">European freshwater eel</name>
    <name type="synonym">Muraena anguilla</name>
    <dbReference type="NCBI Taxonomy" id="7936"/>
    <lineage>
        <taxon>Eukaryota</taxon>
        <taxon>Metazoa</taxon>
        <taxon>Chordata</taxon>
        <taxon>Craniata</taxon>
        <taxon>Vertebrata</taxon>
        <taxon>Euteleostomi</taxon>
        <taxon>Actinopterygii</taxon>
        <taxon>Neopterygii</taxon>
        <taxon>Teleostei</taxon>
        <taxon>Anguilliformes</taxon>
        <taxon>Anguillidae</taxon>
        <taxon>Anguilla</taxon>
    </lineage>
</organism>
<reference evidence="1" key="2">
    <citation type="journal article" date="2015" name="Fish Shellfish Immunol.">
        <title>Early steps in the European eel (Anguilla anguilla)-Vibrio vulnificus interaction in the gills: Role of the RtxA13 toxin.</title>
        <authorList>
            <person name="Callol A."/>
            <person name="Pajuelo D."/>
            <person name="Ebbesson L."/>
            <person name="Teles M."/>
            <person name="MacKenzie S."/>
            <person name="Amaro C."/>
        </authorList>
    </citation>
    <scope>NUCLEOTIDE SEQUENCE</scope>
</reference>
<proteinExistence type="predicted"/>
<evidence type="ECO:0000313" key="1">
    <source>
        <dbReference type="EMBL" id="JAH23609.1"/>
    </source>
</evidence>
<dbReference type="AlphaFoldDB" id="A0A0E9R3A2"/>
<sequence length="30" mass="3689">MLMYSRFKFNQIKLILLLLELHCQLLHLIC</sequence>
<reference evidence="1" key="1">
    <citation type="submission" date="2014-11" db="EMBL/GenBank/DDBJ databases">
        <authorList>
            <person name="Amaro Gonzalez C."/>
        </authorList>
    </citation>
    <scope>NUCLEOTIDE SEQUENCE</scope>
</reference>
<dbReference type="EMBL" id="GBXM01084968">
    <property type="protein sequence ID" value="JAH23609.1"/>
    <property type="molecule type" value="Transcribed_RNA"/>
</dbReference>